<organism evidence="1 2">
    <name type="scientific">Rhodococcus oxybenzonivorans</name>
    <dbReference type="NCBI Taxonomy" id="1990687"/>
    <lineage>
        <taxon>Bacteria</taxon>
        <taxon>Bacillati</taxon>
        <taxon>Actinomycetota</taxon>
        <taxon>Actinomycetes</taxon>
        <taxon>Mycobacteriales</taxon>
        <taxon>Nocardiaceae</taxon>
        <taxon>Rhodococcus</taxon>
    </lineage>
</organism>
<dbReference type="KEGG" id="roz:CBI38_01925"/>
<sequence>MTGNQMEVDRGALLRCIAACDALESDMAELRLRAYRELAPDNFGLGETHLWSAAALAERFRATAVGGSGVADENTAVGVLAAHERHAAAMKATFEVTLARYDEQDAATAAQVNGAGL</sequence>
<dbReference type="EMBL" id="CP021354">
    <property type="protein sequence ID" value="AWK70508.1"/>
    <property type="molecule type" value="Genomic_DNA"/>
</dbReference>
<reference evidence="1 2" key="1">
    <citation type="submission" date="2017-05" db="EMBL/GenBank/DDBJ databases">
        <title>Isolation of Rhodococcus sp. S2-17 biodegrading of BP-3.</title>
        <authorList>
            <person name="Lee Y."/>
            <person name="Kim K.H."/>
            <person name="Chun B.H."/>
            <person name="Jung H.S."/>
            <person name="Jeon C.O."/>
        </authorList>
    </citation>
    <scope>NUCLEOTIDE SEQUENCE [LARGE SCALE GENOMIC DNA]</scope>
    <source>
        <strain evidence="1 2">S2-17</strain>
    </source>
</reference>
<accession>A0A2S2BPL4</accession>
<protein>
    <submittedName>
        <fullName evidence="1">Uncharacterized protein</fullName>
    </submittedName>
</protein>
<dbReference type="OrthoDB" id="4466260at2"/>
<evidence type="ECO:0000313" key="1">
    <source>
        <dbReference type="EMBL" id="AWK70508.1"/>
    </source>
</evidence>
<proteinExistence type="predicted"/>
<keyword evidence="2" id="KW-1185">Reference proteome</keyword>
<gene>
    <name evidence="1" type="ORF">CBI38_01925</name>
</gene>
<dbReference type="Proteomes" id="UP000245711">
    <property type="component" value="Chromosome"/>
</dbReference>
<dbReference type="AlphaFoldDB" id="A0A2S2BPL4"/>
<evidence type="ECO:0000313" key="2">
    <source>
        <dbReference type="Proteomes" id="UP000245711"/>
    </source>
</evidence>
<dbReference type="RefSeq" id="WP_109325939.1">
    <property type="nucleotide sequence ID" value="NZ_CP021354.1"/>
</dbReference>
<name>A0A2S2BPL4_9NOCA</name>